<comment type="caution">
    <text evidence="2">The sequence shown here is derived from an EMBL/GenBank/DDBJ whole genome shotgun (WGS) entry which is preliminary data.</text>
</comment>
<keyword evidence="1 2" id="KW-0812">Transmembrane</keyword>
<reference evidence="2 3" key="1">
    <citation type="submission" date="2024-03" db="EMBL/GenBank/DDBJ databases">
        <title>The Acrasis kona genome and developmental transcriptomes reveal deep origins of eukaryotic multicellular pathways.</title>
        <authorList>
            <person name="Sheikh S."/>
            <person name="Fu C.-J."/>
            <person name="Brown M.W."/>
            <person name="Baldauf S.L."/>
        </authorList>
    </citation>
    <scope>NUCLEOTIDE SEQUENCE [LARGE SCALE GENOMIC DNA]</scope>
    <source>
        <strain evidence="2 3">ATCC MYA-3509</strain>
    </source>
</reference>
<name>A0AAW2Z8R5_9EUKA</name>
<gene>
    <name evidence="2" type="ORF">AKO1_001880</name>
</gene>
<keyword evidence="3" id="KW-1185">Reference proteome</keyword>
<accession>A0AAW2Z8R5</accession>
<proteinExistence type="predicted"/>
<keyword evidence="1" id="KW-1133">Transmembrane helix</keyword>
<feature type="transmembrane region" description="Helical" evidence="1">
    <location>
        <begin position="160"/>
        <end position="180"/>
    </location>
</feature>
<dbReference type="AlphaFoldDB" id="A0AAW2Z8R5"/>
<keyword evidence="1" id="KW-0472">Membrane</keyword>
<protein>
    <submittedName>
        <fullName evidence="2">1 TM domain-containing transmembrane protein</fullName>
    </submittedName>
</protein>
<sequence length="181" mass="19550">MGIVEQTTQIDKPTAIIISEPLYGKKITRVAIGCESVFLLASDNNIYRFGRCDEPSCWNGLNENDPTAAIEVPKNKIVTQMNRGCSMSVLLVDDINSTASPITNTVQNTTTNYNSTGNTTAAAQSTSETTTTTQNTTPIITTSSNSAEADRITSSSSSNISTIISTQIMVVLMCFIYFLIR</sequence>
<evidence type="ECO:0000256" key="1">
    <source>
        <dbReference type="SAM" id="Phobius"/>
    </source>
</evidence>
<organism evidence="2 3">
    <name type="scientific">Acrasis kona</name>
    <dbReference type="NCBI Taxonomy" id="1008807"/>
    <lineage>
        <taxon>Eukaryota</taxon>
        <taxon>Discoba</taxon>
        <taxon>Heterolobosea</taxon>
        <taxon>Tetramitia</taxon>
        <taxon>Eutetramitia</taxon>
        <taxon>Acrasidae</taxon>
        <taxon>Acrasis</taxon>
    </lineage>
</organism>
<dbReference type="Proteomes" id="UP001431209">
    <property type="component" value="Unassembled WGS sequence"/>
</dbReference>
<dbReference type="EMBL" id="JAOPGA020001206">
    <property type="protein sequence ID" value="KAL0486206.1"/>
    <property type="molecule type" value="Genomic_DNA"/>
</dbReference>
<evidence type="ECO:0000313" key="2">
    <source>
        <dbReference type="EMBL" id="KAL0486206.1"/>
    </source>
</evidence>
<evidence type="ECO:0000313" key="3">
    <source>
        <dbReference type="Proteomes" id="UP001431209"/>
    </source>
</evidence>